<dbReference type="AlphaFoldDB" id="A0A098AVX2"/>
<dbReference type="EMBL" id="LK996017">
    <property type="protein sequence ID" value="CDX00743.1"/>
    <property type="molecule type" value="Genomic_DNA"/>
</dbReference>
<protein>
    <submittedName>
        <fullName evidence="1">Uncharacterized protein</fullName>
    </submittedName>
</protein>
<evidence type="ECO:0000313" key="1">
    <source>
        <dbReference type="EMBL" id="CDX00743.1"/>
    </source>
</evidence>
<sequence>MTRYDKIKSMSVEEVAQVIMDKDITDAFCKGSGGCDWSTKLEEIGEKECLKCCVEWLNAELGEVASSAEATD</sequence>
<reference evidence="1" key="1">
    <citation type="submission" date="2014-07" db="EMBL/GenBank/DDBJ databases">
        <authorList>
            <person name="Hornung V.Bastian."/>
        </authorList>
    </citation>
    <scope>NUCLEOTIDE SEQUENCE</scope>
    <source>
        <strain evidence="1">PCE-S</strain>
    </source>
</reference>
<dbReference type="RefSeq" id="WP_208925324.1">
    <property type="nucleotide sequence ID" value="NZ_LK996017.1"/>
</dbReference>
<name>A0A098AVX2_DESHA</name>
<organism evidence="1">
    <name type="scientific">Desulfitobacterium hafniense</name>
    <name type="common">Desulfitobacterium frappieri</name>
    <dbReference type="NCBI Taxonomy" id="49338"/>
    <lineage>
        <taxon>Bacteria</taxon>
        <taxon>Bacillati</taxon>
        <taxon>Bacillota</taxon>
        <taxon>Clostridia</taxon>
        <taxon>Eubacteriales</taxon>
        <taxon>Desulfitobacteriaceae</taxon>
        <taxon>Desulfitobacterium</taxon>
    </lineage>
</organism>
<proteinExistence type="predicted"/>
<gene>
    <name evidence="1" type="ORF">DPCES_0856</name>
</gene>
<accession>A0A098AVX2</accession>
<dbReference type="PATRIC" id="fig|49338.4.peg.920"/>